<evidence type="ECO:0000313" key="3">
    <source>
        <dbReference type="Proteomes" id="UP000446866"/>
    </source>
</evidence>
<organism evidence="2 3">
    <name type="scientific">Anaerotruncus colihominis</name>
    <dbReference type="NCBI Taxonomy" id="169435"/>
    <lineage>
        <taxon>Bacteria</taxon>
        <taxon>Bacillati</taxon>
        <taxon>Bacillota</taxon>
        <taxon>Clostridia</taxon>
        <taxon>Eubacteriales</taxon>
        <taxon>Oscillospiraceae</taxon>
        <taxon>Anaerotruncus</taxon>
    </lineage>
</organism>
<protein>
    <submittedName>
        <fullName evidence="2">MBL fold metallo-hydrolase</fullName>
    </submittedName>
</protein>
<dbReference type="PANTHER" id="PTHR42951">
    <property type="entry name" value="METALLO-BETA-LACTAMASE DOMAIN-CONTAINING"/>
    <property type="match status" value="1"/>
</dbReference>
<dbReference type="EMBL" id="QXWK01000002">
    <property type="protein sequence ID" value="NBH60467.1"/>
    <property type="molecule type" value="Genomic_DNA"/>
</dbReference>
<reference evidence="2 3" key="1">
    <citation type="submission" date="2018-08" db="EMBL/GenBank/DDBJ databases">
        <title>Murine metabolic-syndrome-specific gut microbial biobank.</title>
        <authorList>
            <person name="Liu C."/>
        </authorList>
    </citation>
    <scope>NUCLEOTIDE SEQUENCE [LARGE SCALE GENOMIC DNA]</scope>
    <source>
        <strain evidence="2 3">28</strain>
    </source>
</reference>
<dbReference type="InterPro" id="IPR050855">
    <property type="entry name" value="NDM-1-like"/>
</dbReference>
<dbReference type="InterPro" id="IPR036866">
    <property type="entry name" value="RibonucZ/Hydroxyglut_hydro"/>
</dbReference>
<keyword evidence="3" id="KW-1185">Reference proteome</keyword>
<sequence length="279" mass="31403">MDSYFSVSHISTGIYHIYENSNVCCTLITGTDAALLIDTGYGFEDLPAFLRTITNLPLILLNTHGHLDHTGGNFRFSETALIHPAELSVYDLYQHDKVSMLAFLEKRYSAGKIKYPFPKNFNREFYLTYKQVPFSCAADGHIFDLGSRTLETFLLPGHSLGSLSVFDHESGTLVAGDTIDKSLWMMFDHSAPPEELSGRLQLLKDKFPIRRILASHAKTPYPPEMLDAVISAISHRNPEKDSIFVHPRHGYKALHHKEPVSGISGVNEIHLVYPFPKEK</sequence>
<feature type="domain" description="Metallo-beta-lactamase" evidence="1">
    <location>
        <begin position="22"/>
        <end position="216"/>
    </location>
</feature>
<name>A0A845QIF4_9FIRM</name>
<dbReference type="SMART" id="SM00849">
    <property type="entry name" value="Lactamase_B"/>
    <property type="match status" value="1"/>
</dbReference>
<keyword evidence="2" id="KW-0378">Hydrolase</keyword>
<evidence type="ECO:0000259" key="1">
    <source>
        <dbReference type="SMART" id="SM00849"/>
    </source>
</evidence>
<dbReference type="SUPFAM" id="SSF56281">
    <property type="entry name" value="Metallo-hydrolase/oxidoreductase"/>
    <property type="match status" value="1"/>
</dbReference>
<dbReference type="Proteomes" id="UP000446866">
    <property type="component" value="Unassembled WGS sequence"/>
</dbReference>
<dbReference type="GO" id="GO:0016787">
    <property type="term" value="F:hydrolase activity"/>
    <property type="evidence" value="ECO:0007669"/>
    <property type="project" value="UniProtKB-KW"/>
</dbReference>
<evidence type="ECO:0000313" key="2">
    <source>
        <dbReference type="EMBL" id="NBH60467.1"/>
    </source>
</evidence>
<dbReference type="Gene3D" id="3.60.15.10">
    <property type="entry name" value="Ribonuclease Z/Hydroxyacylglutathione hydrolase-like"/>
    <property type="match status" value="1"/>
</dbReference>
<dbReference type="PANTHER" id="PTHR42951:SF22">
    <property type="entry name" value="METALLO BETA-LACTAMASE SUPERFAMILY LIPOPROTEIN"/>
    <property type="match status" value="1"/>
</dbReference>
<dbReference type="InterPro" id="IPR001279">
    <property type="entry name" value="Metallo-B-lactamas"/>
</dbReference>
<gene>
    <name evidence="2" type="ORF">D0435_02105</name>
</gene>
<comment type="caution">
    <text evidence="2">The sequence shown here is derived from an EMBL/GenBank/DDBJ whole genome shotgun (WGS) entry which is preliminary data.</text>
</comment>
<dbReference type="AlphaFoldDB" id="A0A845QIF4"/>
<accession>A0A845QIF4</accession>
<dbReference type="RefSeq" id="WP_160200770.1">
    <property type="nucleotide sequence ID" value="NZ_QXWK01000002.1"/>
</dbReference>
<proteinExistence type="predicted"/>
<dbReference type="Pfam" id="PF00753">
    <property type="entry name" value="Lactamase_B"/>
    <property type="match status" value="1"/>
</dbReference>